<dbReference type="Proteomes" id="UP000479710">
    <property type="component" value="Unassembled WGS sequence"/>
</dbReference>
<evidence type="ECO:0000313" key="2">
    <source>
        <dbReference type="Proteomes" id="UP000479710"/>
    </source>
</evidence>
<gene>
    <name evidence="1" type="ORF">E2562_022865</name>
</gene>
<keyword evidence="2" id="KW-1185">Reference proteome</keyword>
<comment type="caution">
    <text evidence="1">The sequence shown here is derived from an EMBL/GenBank/DDBJ whole genome shotgun (WGS) entry which is preliminary data.</text>
</comment>
<evidence type="ECO:0000313" key="1">
    <source>
        <dbReference type="EMBL" id="KAF0889315.1"/>
    </source>
</evidence>
<protein>
    <submittedName>
        <fullName evidence="1">Uncharacterized protein</fullName>
    </submittedName>
</protein>
<dbReference type="InterPro" id="IPR011009">
    <property type="entry name" value="Kinase-like_dom_sf"/>
</dbReference>
<dbReference type="AlphaFoldDB" id="A0A6G1BLU5"/>
<proteinExistence type="predicted"/>
<accession>A0A6G1BLU5</accession>
<name>A0A6G1BLU5_9ORYZ</name>
<sequence>MSEVSRDNTNIGYVERVPDNEETAAMMMPEEMAHRPARAEWLRNVLHGRGHESMGTTYNAVLDGRLVVTVKRLDATKIGAAAPEAEAFAKEERLLIYDYQPNGSLYSLIHEIKPTIGIRAPRLRSESVMADASTAGAYASMSKQR</sequence>
<organism evidence="1 2">
    <name type="scientific">Oryza meyeriana var. granulata</name>
    <dbReference type="NCBI Taxonomy" id="110450"/>
    <lineage>
        <taxon>Eukaryota</taxon>
        <taxon>Viridiplantae</taxon>
        <taxon>Streptophyta</taxon>
        <taxon>Embryophyta</taxon>
        <taxon>Tracheophyta</taxon>
        <taxon>Spermatophyta</taxon>
        <taxon>Magnoliopsida</taxon>
        <taxon>Liliopsida</taxon>
        <taxon>Poales</taxon>
        <taxon>Poaceae</taxon>
        <taxon>BOP clade</taxon>
        <taxon>Oryzoideae</taxon>
        <taxon>Oryzeae</taxon>
        <taxon>Oryzinae</taxon>
        <taxon>Oryza</taxon>
        <taxon>Oryza meyeriana</taxon>
    </lineage>
</organism>
<dbReference type="SUPFAM" id="SSF56112">
    <property type="entry name" value="Protein kinase-like (PK-like)"/>
    <property type="match status" value="1"/>
</dbReference>
<dbReference type="EMBL" id="SPHZ02000012">
    <property type="protein sequence ID" value="KAF0889315.1"/>
    <property type="molecule type" value="Genomic_DNA"/>
</dbReference>
<reference evidence="1 2" key="1">
    <citation type="submission" date="2019-11" db="EMBL/GenBank/DDBJ databases">
        <title>Whole genome sequence of Oryza granulata.</title>
        <authorList>
            <person name="Li W."/>
        </authorList>
    </citation>
    <scope>NUCLEOTIDE SEQUENCE [LARGE SCALE GENOMIC DNA]</scope>
    <source>
        <strain evidence="2">cv. Menghai</strain>
        <tissue evidence="1">Leaf</tissue>
    </source>
</reference>